<gene>
    <name evidence="8" type="ORF">CARN2_3030</name>
</gene>
<dbReference type="EMBL" id="CABM01000045">
    <property type="protein sequence ID" value="CBH97556.1"/>
    <property type="molecule type" value="Genomic_DNA"/>
</dbReference>
<evidence type="ECO:0000313" key="8">
    <source>
        <dbReference type="EMBL" id="CBH97556.1"/>
    </source>
</evidence>
<evidence type="ECO:0000256" key="2">
    <source>
        <dbReference type="ARBA" id="ARBA00022692"/>
    </source>
</evidence>
<feature type="transmembrane region" description="Helical" evidence="6">
    <location>
        <begin position="42"/>
        <end position="61"/>
    </location>
</feature>
<evidence type="ECO:0000256" key="3">
    <source>
        <dbReference type="ARBA" id="ARBA00022989"/>
    </source>
</evidence>
<proteinExistence type="predicted"/>
<dbReference type="GO" id="GO:0005886">
    <property type="term" value="C:plasma membrane"/>
    <property type="evidence" value="ECO:0007669"/>
    <property type="project" value="InterPro"/>
</dbReference>
<reference evidence="8" key="1">
    <citation type="submission" date="2009-10" db="EMBL/GenBank/DDBJ databases">
        <title>Diversity of trophic interactions inside an arsenic-rich microbial ecosystem.</title>
        <authorList>
            <person name="Bertin P.N."/>
            <person name="Heinrich-Salmeron A."/>
            <person name="Pelletier E."/>
            <person name="Goulhen-Chollet F."/>
            <person name="Arsene-Ploetze F."/>
            <person name="Gallien S."/>
            <person name="Calteau A."/>
            <person name="Vallenet D."/>
            <person name="Casiot C."/>
            <person name="Chane-Woon-Ming B."/>
            <person name="Giloteaux L."/>
            <person name="Barakat M."/>
            <person name="Bonnefoy V."/>
            <person name="Bruneel O."/>
            <person name="Chandler M."/>
            <person name="Cleiss J."/>
            <person name="Duran R."/>
            <person name="Elbaz-Poulichet F."/>
            <person name="Fonknechten N."/>
            <person name="Lauga B."/>
            <person name="Mornico D."/>
            <person name="Ortet P."/>
            <person name="Schaeffer C."/>
            <person name="Siguier P."/>
            <person name="Alexander Thil Smith A."/>
            <person name="Van Dorsselaer A."/>
            <person name="Weissenbach J."/>
            <person name="Medigue C."/>
            <person name="Le Paslier D."/>
        </authorList>
    </citation>
    <scope>NUCLEOTIDE SEQUENCE</scope>
</reference>
<dbReference type="Pfam" id="PF06305">
    <property type="entry name" value="LapA_dom"/>
    <property type="match status" value="1"/>
</dbReference>
<keyword evidence="3 6" id="KW-1133">Transmembrane helix</keyword>
<comment type="caution">
    <text evidence="8">The sequence shown here is derived from an EMBL/GenBank/DDBJ whole genome shotgun (WGS) entry which is preliminary data.</text>
</comment>
<accession>E6PRK1</accession>
<evidence type="ECO:0000256" key="1">
    <source>
        <dbReference type="ARBA" id="ARBA00022475"/>
    </source>
</evidence>
<feature type="region of interest" description="Disordered" evidence="5">
    <location>
        <begin position="73"/>
        <end position="106"/>
    </location>
</feature>
<name>E6PRK1_9ZZZZ</name>
<dbReference type="AlphaFoldDB" id="E6PRK1"/>
<dbReference type="InterPro" id="IPR010445">
    <property type="entry name" value="LapA_dom"/>
</dbReference>
<evidence type="ECO:0000256" key="5">
    <source>
        <dbReference type="SAM" id="MobiDB-lite"/>
    </source>
</evidence>
<evidence type="ECO:0000256" key="6">
    <source>
        <dbReference type="SAM" id="Phobius"/>
    </source>
</evidence>
<organism evidence="8">
    <name type="scientific">mine drainage metagenome</name>
    <dbReference type="NCBI Taxonomy" id="410659"/>
    <lineage>
        <taxon>unclassified sequences</taxon>
        <taxon>metagenomes</taxon>
        <taxon>ecological metagenomes</taxon>
    </lineage>
</organism>
<keyword evidence="2 6" id="KW-0812">Transmembrane</keyword>
<sequence>MRALNWFVRLILFLLLFGLALNNLEPTVLHLLFGTQWTAPLFVLLLAAFTLGAVLGALAMLPGWMRARRTQVARNPGPNMPALEPQEQAPVRPVPTAIDGSTPDGV</sequence>
<evidence type="ECO:0000259" key="7">
    <source>
        <dbReference type="Pfam" id="PF06305"/>
    </source>
</evidence>
<keyword evidence="4 6" id="KW-0472">Membrane</keyword>
<keyword evidence="1" id="KW-1003">Cell membrane</keyword>
<evidence type="ECO:0000256" key="4">
    <source>
        <dbReference type="ARBA" id="ARBA00023136"/>
    </source>
</evidence>
<feature type="domain" description="Lipopolysaccharide assembly protein A" evidence="7">
    <location>
        <begin position="23"/>
        <end position="70"/>
    </location>
</feature>
<protein>
    <recommendedName>
        <fullName evidence="7">Lipopolysaccharide assembly protein A domain-containing protein</fullName>
    </recommendedName>
</protein>